<dbReference type="HOGENOM" id="CLU_2491403_0_0_9"/>
<keyword evidence="2" id="KW-1185">Reference proteome</keyword>
<keyword evidence="1" id="KW-0614">Plasmid</keyword>
<dbReference type="EMBL" id="CP001879">
    <property type="protein sequence ID" value="ADC52068.1"/>
    <property type="molecule type" value="Genomic_DNA"/>
</dbReference>
<geneLocation type="plasmid" evidence="1 2">
    <name>pBpOF4-01</name>
</geneLocation>
<organism evidence="1 2">
    <name type="scientific">Alkalihalophilus pseudofirmus (strain ATCC BAA-2126 / JCM 17055 / OF4)</name>
    <name type="common">Bacillus pseudofirmus</name>
    <dbReference type="NCBI Taxonomy" id="398511"/>
    <lineage>
        <taxon>Bacteria</taxon>
        <taxon>Bacillati</taxon>
        <taxon>Bacillota</taxon>
        <taxon>Bacilli</taxon>
        <taxon>Bacillales</taxon>
        <taxon>Bacillaceae</taxon>
        <taxon>Alkalihalophilus</taxon>
    </lineage>
</organism>
<dbReference type="AlphaFoldDB" id="D3G142"/>
<reference evidence="1 2" key="1">
    <citation type="journal article" date="2011" name="Environ. Microbiol.">
        <title>Genome of alkaliphilic Bacillus pseudofirmus OF4 reveals adaptations that support the ability to grow in an external pH range from 7.5 to 11.4.</title>
        <authorList>
            <person name="Janto B."/>
            <person name="Ahmed A."/>
            <person name="Ito M."/>
            <person name="Liu J."/>
            <person name="Hicks D.B."/>
            <person name="Pagni S."/>
            <person name="Fackelmayer O.J."/>
            <person name="Smith T.A."/>
            <person name="Earl J."/>
            <person name="Elbourne L.D."/>
            <person name="Hassan K."/>
            <person name="Paulsen I.T."/>
            <person name="Kolsto A.B."/>
            <person name="Tourasse N.J."/>
            <person name="Ehrlich G.D."/>
            <person name="Boissy R."/>
            <person name="Ivey D.M."/>
            <person name="Li G."/>
            <person name="Xue Y."/>
            <person name="Ma Y."/>
            <person name="Hu F.Z."/>
            <person name="Krulwich T.A."/>
        </authorList>
    </citation>
    <scope>NUCLEOTIDE SEQUENCE [LARGE SCALE GENOMIC DNA]</scope>
    <source>
        <strain evidence="2">ATCC BAA-2126 / JCM 17055 / OF4</strain>
    </source>
</reference>
<proteinExistence type="predicted"/>
<accession>D3G142</accession>
<sequence length="86" mass="9891">MLQMLVIVLIFDCKLVLFSLDPMYSPSFVDISSSLSEQAVTNPKRTKPPIDNITLFFTVLLPQCKLNHLTQRLVIDDFKSYDELKL</sequence>
<dbReference type="Proteomes" id="UP000001544">
    <property type="component" value="Plasmid pBpOF4-01"/>
</dbReference>
<dbReference type="KEGG" id="bpf:BpOF4_20354"/>
<gene>
    <name evidence="1" type="ordered locus">BpOF4_20354</name>
</gene>
<protein>
    <submittedName>
        <fullName evidence="1">Uncharacterized protein</fullName>
    </submittedName>
</protein>
<evidence type="ECO:0000313" key="2">
    <source>
        <dbReference type="Proteomes" id="UP000001544"/>
    </source>
</evidence>
<name>D3G142_ALKPO</name>
<evidence type="ECO:0000313" key="1">
    <source>
        <dbReference type="EMBL" id="ADC52068.1"/>
    </source>
</evidence>